<accession>A0AAN7H2A7</accession>
<reference evidence="3" key="1">
    <citation type="journal article" date="2023" name="Mol. Phylogenet. Evol.">
        <title>Genome-scale phylogeny and comparative genomics of the fungal order Sordariales.</title>
        <authorList>
            <person name="Hensen N."/>
            <person name="Bonometti L."/>
            <person name="Westerberg I."/>
            <person name="Brannstrom I.O."/>
            <person name="Guillou S."/>
            <person name="Cros-Aarteil S."/>
            <person name="Calhoun S."/>
            <person name="Haridas S."/>
            <person name="Kuo A."/>
            <person name="Mondo S."/>
            <person name="Pangilinan J."/>
            <person name="Riley R."/>
            <person name="LaButti K."/>
            <person name="Andreopoulos B."/>
            <person name="Lipzen A."/>
            <person name="Chen C."/>
            <person name="Yan M."/>
            <person name="Daum C."/>
            <person name="Ng V."/>
            <person name="Clum A."/>
            <person name="Steindorff A."/>
            <person name="Ohm R.A."/>
            <person name="Martin F."/>
            <person name="Silar P."/>
            <person name="Natvig D.O."/>
            <person name="Lalanne C."/>
            <person name="Gautier V."/>
            <person name="Ament-Velasquez S.L."/>
            <person name="Kruys A."/>
            <person name="Hutchinson M.I."/>
            <person name="Powell A.J."/>
            <person name="Barry K."/>
            <person name="Miller A.N."/>
            <person name="Grigoriev I.V."/>
            <person name="Debuchy R."/>
            <person name="Gladieux P."/>
            <person name="Hiltunen Thoren M."/>
            <person name="Johannesson H."/>
        </authorList>
    </citation>
    <scope>NUCLEOTIDE SEQUENCE</scope>
    <source>
        <strain evidence="3">CBS 990.96</strain>
    </source>
</reference>
<name>A0AAN7H2A7_9PEZI</name>
<protein>
    <recommendedName>
        <fullName evidence="2">Alpha-ketoglutarate-dependent dioxygenase AlkB-like domain-containing protein</fullName>
    </recommendedName>
</protein>
<sequence>MDSSLTERVDGESSPPSTPPSSLDGGSYLPILDSLVSSQELPIRTLASQSTHNVEPMDGLPRRTSKRAAAIRANANLKLMISNGLIGLTEIRTKNSVPDQEINNDNFSITSTYDESGLVLEPEINNDSFSITRTDDGSGLVLDPESDNEDSHLPKRPRFATEILADQSTAVAHIDSIETVRVEEPAASNVAADAGESRTLKRKRGAKLQDAVVDATEDLRPDPSVRPLVWSNQRGGLCEALPYYRAYKGSLHTSNKLAKGFLIDVEIDQGDFFGQQVIISSVGGGRTRDPTSKSMVRTIDAPDTATNVDSLRNAWVAKSLVVIIAGEKHPLYPCKPPHPYAVLGHFHITKMWKEKQIPKGATREVLIWRVRFQKANLDEPSWWMPEQAPTPVGVATKVRTCQSCGVVSNEIFTTGWFCLNQTCETYYIFTNGQKVQVQGLEYSPEFLNERDQYLGDIPSIIPEMPSGEGFHGTEMALRRGFVCPDCGCCNRRLFWNTWACENKDCNFVQPAPMSPYPTTIWTEEIAKFNAVTEARREKYGVNLNLGQDPLFVMDDAATIFQRGYISKTQALNLGGYTIRQYFLPDSAGKIIGSFSIFSSTSEINAQPGGPDELFRALEVEDIGLRRNPAAIAGHKLEGLTRHFQQNFGARYKFGVSVQSKGFSEAPDAILRALHRLIWAKRVAVPAHNQFLDKVEDKFVGEYTRPTGSQDFNELLALGYMENDCIHYHDDGESELGPVVAALALGSPCLMRFRPKAKTGFQLPVGKDRGKTAYKEVLEVCMRHGDIMVMSGTQIQKLYEHAVQPMGNRRFALTARYIDPDKMQSQSDRDDAALKGSIPAHAEQFAYNGF</sequence>
<feature type="domain" description="Alpha-ketoglutarate-dependent dioxygenase AlkB-like" evidence="2">
    <location>
        <begin position="642"/>
        <end position="815"/>
    </location>
</feature>
<evidence type="ECO:0000313" key="4">
    <source>
        <dbReference type="Proteomes" id="UP001301958"/>
    </source>
</evidence>
<dbReference type="GO" id="GO:0006307">
    <property type="term" value="P:DNA alkylation repair"/>
    <property type="evidence" value="ECO:0007669"/>
    <property type="project" value="TreeGrafter"/>
</dbReference>
<organism evidence="3 4">
    <name type="scientific">Podospora fimiseda</name>
    <dbReference type="NCBI Taxonomy" id="252190"/>
    <lineage>
        <taxon>Eukaryota</taxon>
        <taxon>Fungi</taxon>
        <taxon>Dikarya</taxon>
        <taxon>Ascomycota</taxon>
        <taxon>Pezizomycotina</taxon>
        <taxon>Sordariomycetes</taxon>
        <taxon>Sordariomycetidae</taxon>
        <taxon>Sordariales</taxon>
        <taxon>Podosporaceae</taxon>
        <taxon>Podospora</taxon>
    </lineage>
</organism>
<dbReference type="InterPro" id="IPR027450">
    <property type="entry name" value="AlkB-like"/>
</dbReference>
<keyword evidence="4" id="KW-1185">Reference proteome</keyword>
<reference evidence="3" key="2">
    <citation type="submission" date="2023-05" db="EMBL/GenBank/DDBJ databases">
        <authorList>
            <consortium name="Lawrence Berkeley National Laboratory"/>
            <person name="Steindorff A."/>
            <person name="Hensen N."/>
            <person name="Bonometti L."/>
            <person name="Westerberg I."/>
            <person name="Brannstrom I.O."/>
            <person name="Guillou S."/>
            <person name="Cros-Aarteil S."/>
            <person name="Calhoun S."/>
            <person name="Haridas S."/>
            <person name="Kuo A."/>
            <person name="Mondo S."/>
            <person name="Pangilinan J."/>
            <person name="Riley R."/>
            <person name="Labutti K."/>
            <person name="Andreopoulos B."/>
            <person name="Lipzen A."/>
            <person name="Chen C."/>
            <person name="Yanf M."/>
            <person name="Daum C."/>
            <person name="Ng V."/>
            <person name="Clum A."/>
            <person name="Ohm R."/>
            <person name="Martin F."/>
            <person name="Silar P."/>
            <person name="Natvig D."/>
            <person name="Lalanne C."/>
            <person name="Gautier V."/>
            <person name="Ament-Velasquez S.L."/>
            <person name="Kruys A."/>
            <person name="Hutchinson M.I."/>
            <person name="Powell A.J."/>
            <person name="Barry K."/>
            <person name="Miller A.N."/>
            <person name="Grigoriev I.V."/>
            <person name="Debuchy R."/>
            <person name="Gladieux P."/>
            <person name="Thoren M.H."/>
            <person name="Johannesson H."/>
        </authorList>
    </citation>
    <scope>NUCLEOTIDE SEQUENCE</scope>
    <source>
        <strain evidence="3">CBS 990.96</strain>
    </source>
</reference>
<proteinExistence type="predicted"/>
<feature type="region of interest" description="Disordered" evidence="1">
    <location>
        <begin position="1"/>
        <end position="27"/>
    </location>
</feature>
<dbReference type="EMBL" id="MU865303">
    <property type="protein sequence ID" value="KAK4229938.1"/>
    <property type="molecule type" value="Genomic_DNA"/>
</dbReference>
<dbReference type="SUPFAM" id="SSF51197">
    <property type="entry name" value="Clavaminate synthase-like"/>
    <property type="match status" value="1"/>
</dbReference>
<evidence type="ECO:0000313" key="3">
    <source>
        <dbReference type="EMBL" id="KAK4229938.1"/>
    </source>
</evidence>
<evidence type="ECO:0000256" key="1">
    <source>
        <dbReference type="SAM" id="MobiDB-lite"/>
    </source>
</evidence>
<dbReference type="PANTHER" id="PTHR31573:SF4">
    <property type="entry name" value="FE2OG DIOXYGENASE DOMAIN-CONTAINING PROTEIN"/>
    <property type="match status" value="1"/>
</dbReference>
<dbReference type="InterPro" id="IPR037151">
    <property type="entry name" value="AlkB-like_sf"/>
</dbReference>
<dbReference type="GO" id="GO:0035516">
    <property type="term" value="F:broad specificity oxidative DNA demethylase activity"/>
    <property type="evidence" value="ECO:0007669"/>
    <property type="project" value="TreeGrafter"/>
</dbReference>
<gene>
    <name evidence="3" type="ORF">QBC38DRAFT_69141</name>
</gene>
<dbReference type="Pfam" id="PF13532">
    <property type="entry name" value="2OG-FeII_Oxy_2"/>
    <property type="match status" value="1"/>
</dbReference>
<dbReference type="Proteomes" id="UP001301958">
    <property type="component" value="Unassembled WGS sequence"/>
</dbReference>
<comment type="caution">
    <text evidence="3">The sequence shown here is derived from an EMBL/GenBank/DDBJ whole genome shotgun (WGS) entry which is preliminary data.</text>
</comment>
<evidence type="ECO:0000259" key="2">
    <source>
        <dbReference type="Pfam" id="PF13532"/>
    </source>
</evidence>
<dbReference type="GO" id="GO:0051747">
    <property type="term" value="F:cytosine C-5 DNA demethylase activity"/>
    <property type="evidence" value="ECO:0007669"/>
    <property type="project" value="TreeGrafter"/>
</dbReference>
<feature type="compositionally biased region" description="Basic and acidic residues" evidence="1">
    <location>
        <begin position="1"/>
        <end position="11"/>
    </location>
</feature>
<dbReference type="InterPro" id="IPR032852">
    <property type="entry name" value="ALKBH2"/>
</dbReference>
<dbReference type="AlphaFoldDB" id="A0AAN7H2A7"/>
<dbReference type="Gene3D" id="2.60.120.590">
    <property type="entry name" value="Alpha-ketoglutarate-dependent dioxygenase AlkB-like"/>
    <property type="match status" value="1"/>
</dbReference>
<dbReference type="PANTHER" id="PTHR31573">
    <property type="entry name" value="ALPHA-KETOGLUTARATE-DEPENDENT DIOXYGENASE ALKB HOMOLOG 2"/>
    <property type="match status" value="1"/>
</dbReference>
<dbReference type="GO" id="GO:0008198">
    <property type="term" value="F:ferrous iron binding"/>
    <property type="evidence" value="ECO:0007669"/>
    <property type="project" value="TreeGrafter"/>
</dbReference>